<dbReference type="OrthoDB" id="2691359at2"/>
<dbReference type="EMBL" id="SOPW01000003">
    <property type="protein sequence ID" value="TFB23929.1"/>
    <property type="molecule type" value="Genomic_DNA"/>
</dbReference>
<comment type="caution">
    <text evidence="1">The sequence shown here is derived from an EMBL/GenBank/DDBJ whole genome shotgun (WGS) entry which is preliminary data.</text>
</comment>
<name>A0A4Y8IUQ3_9BACI</name>
<gene>
    <name evidence="1" type="ORF">E3U55_03705</name>
</gene>
<dbReference type="AlphaFoldDB" id="A0A4Y8IUQ3"/>
<dbReference type="Pfam" id="PF13047">
    <property type="entry name" value="DUF3907"/>
    <property type="match status" value="1"/>
</dbReference>
<accession>A0A4Y8IUQ3</accession>
<organism evidence="1 2">
    <name type="scientific">Filobacillus milosensis</name>
    <dbReference type="NCBI Taxonomy" id="94137"/>
    <lineage>
        <taxon>Bacteria</taxon>
        <taxon>Bacillati</taxon>
        <taxon>Bacillota</taxon>
        <taxon>Bacilli</taxon>
        <taxon>Bacillales</taxon>
        <taxon>Bacillaceae</taxon>
        <taxon>Filobacillus</taxon>
    </lineage>
</organism>
<proteinExistence type="predicted"/>
<protein>
    <submittedName>
        <fullName evidence="1">DUF3907 family protein</fullName>
    </submittedName>
</protein>
<sequence length="162" mass="19404">MTSKEDYLKQMDTHLYSQAESINDQLKLIETELHEFLDFSSIDKLINLNKHIDIEYVQAIFREFRYLAVYCGEGRNAIDKLIQSKNVEQDIVDRVYKGIYRKCVLEFFSPKDEVWYEDSRASYRNKCSIDFQTDPSDPIVQTMEKIEPYFHKLREDLDYLEC</sequence>
<reference evidence="1 2" key="1">
    <citation type="submission" date="2019-03" db="EMBL/GenBank/DDBJ databases">
        <authorList>
            <person name="He R.-H."/>
        </authorList>
    </citation>
    <scope>NUCLEOTIDE SEQUENCE [LARGE SCALE GENOMIC DNA]</scope>
    <source>
        <strain evidence="2">SH 714</strain>
    </source>
</reference>
<evidence type="ECO:0000313" key="2">
    <source>
        <dbReference type="Proteomes" id="UP000297975"/>
    </source>
</evidence>
<dbReference type="Proteomes" id="UP000297975">
    <property type="component" value="Unassembled WGS sequence"/>
</dbReference>
<dbReference type="InterPro" id="IPR025013">
    <property type="entry name" value="DUF3907"/>
</dbReference>
<evidence type="ECO:0000313" key="1">
    <source>
        <dbReference type="EMBL" id="TFB23929.1"/>
    </source>
</evidence>
<keyword evidence="2" id="KW-1185">Reference proteome</keyword>